<evidence type="ECO:0000256" key="4">
    <source>
        <dbReference type="ARBA" id="ARBA00022723"/>
    </source>
</evidence>
<sequence length="384" mass="42211">MAKNYGFLICILVMVLDIVAGILGIEAEIAQNKEKHMKVWIFECRYPSHHAFKLGLAAATLLTLAHVIANLLGGCICVWSKEQYRQVSANRQLAVAFLIFSWIVLAVGLSMLIIGTLANSRSRKSCGMLGHRFLSIGGIMCFIHGLFTVPYYVSATATRREEEKWKENPSQSVWIWNIAFIVVIVCYQHLTFLLSFGRGEFHFCQKVKIYVGTGGIRNMATLPTAELTDANTTHVANGDLRVLHPVFKVYGQVTSFSGPIVTMKVFEDNVLVRELLETKGEGRVLVVDGGGSLRCALIGGNLAQIAHSMGWAGIVVNGCVRDVDEINACGIGVRALASNPLKSNKKRTGEKNVPVYVGGTFIREGEWLYADNDGILISKFKLSN</sequence>
<evidence type="ECO:0000256" key="10">
    <source>
        <dbReference type="SAM" id="Phobius"/>
    </source>
</evidence>
<evidence type="ECO:0000256" key="7">
    <source>
        <dbReference type="ARBA" id="ARBA00047973"/>
    </source>
</evidence>
<comment type="caution">
    <text evidence="11">The sequence shown here is derived from an EMBL/GenBank/DDBJ whole genome shotgun (WGS) entry which is preliminary data.</text>
</comment>
<dbReference type="GO" id="GO:0008948">
    <property type="term" value="F:oxaloacetate decarboxylase activity"/>
    <property type="evidence" value="ECO:0007669"/>
    <property type="project" value="UniProtKB-EC"/>
</dbReference>
<evidence type="ECO:0000256" key="5">
    <source>
        <dbReference type="ARBA" id="ARBA00023239"/>
    </source>
</evidence>
<accession>A0AAN9QE40</accession>
<feature type="binding site" evidence="8">
    <location>
        <position position="321"/>
    </location>
    <ligand>
        <name>substrate</name>
    </ligand>
</feature>
<feature type="transmembrane region" description="Helical" evidence="10">
    <location>
        <begin position="129"/>
        <end position="153"/>
    </location>
</feature>
<comment type="cofactor">
    <cofactor evidence="9">
        <name>a divalent metal cation</name>
        <dbReference type="ChEBI" id="CHEBI:60240"/>
    </cofactor>
</comment>
<dbReference type="EMBL" id="JAYMYR010000011">
    <property type="protein sequence ID" value="KAK7331817.1"/>
    <property type="molecule type" value="Genomic_DNA"/>
</dbReference>
<keyword evidence="8" id="KW-0460">Magnesium</keyword>
<dbReference type="AlphaFoldDB" id="A0AAN9QE40"/>
<evidence type="ECO:0000256" key="3">
    <source>
        <dbReference type="ARBA" id="ARBA00011233"/>
    </source>
</evidence>
<keyword evidence="4 8" id="KW-0479">Metal-binding</keyword>
<dbReference type="PANTHER" id="PTHR33254">
    <property type="entry name" value="4-HYDROXY-4-METHYL-2-OXOGLUTARATE ALDOLASE 3-RELATED"/>
    <property type="match status" value="1"/>
</dbReference>
<comment type="function">
    <text evidence="6 9">Catalyzes the aldol cleavage of 4-hydroxy-4-methyl-2-oxoglutarate (HMG) into 2 molecules of pyruvate. Also contains a secondary oxaloacetate (OAA) decarboxylase activity due to the common pyruvate enolate transition state formed following C-C bond cleavage in the retro-aldol and decarboxylation reactions.</text>
</comment>
<dbReference type="InterPro" id="IPR036704">
    <property type="entry name" value="RraA/RraA-like_sf"/>
</dbReference>
<dbReference type="InterPro" id="IPR009606">
    <property type="entry name" value="DEAL/Modifying_wall_lignin1/2"/>
</dbReference>
<dbReference type="NCBIfam" id="TIGR01935">
    <property type="entry name" value="NOT-MenG"/>
    <property type="match status" value="1"/>
</dbReference>
<dbReference type="Pfam" id="PF06749">
    <property type="entry name" value="DUF1218"/>
    <property type="match status" value="1"/>
</dbReference>
<comment type="similarity">
    <text evidence="2 9">Belongs to the class II aldolase/RraA-like family.</text>
</comment>
<dbReference type="InterPro" id="IPR010203">
    <property type="entry name" value="RraA"/>
</dbReference>
<gene>
    <name evidence="11" type="ORF">VNO80_28558</name>
</gene>
<comment type="catalytic activity">
    <reaction evidence="7 9">
        <text>oxaloacetate + H(+) = pyruvate + CO2</text>
        <dbReference type="Rhea" id="RHEA:15641"/>
        <dbReference type="ChEBI" id="CHEBI:15361"/>
        <dbReference type="ChEBI" id="CHEBI:15378"/>
        <dbReference type="ChEBI" id="CHEBI:16452"/>
        <dbReference type="ChEBI" id="CHEBI:16526"/>
        <dbReference type="EC" id="4.1.1.112"/>
    </reaction>
</comment>
<feature type="transmembrane region" description="Helical" evidence="10">
    <location>
        <begin position="6"/>
        <end position="30"/>
    </location>
</feature>
<keyword evidence="10" id="KW-0812">Transmembrane</keyword>
<feature type="transmembrane region" description="Helical" evidence="10">
    <location>
        <begin position="93"/>
        <end position="117"/>
    </location>
</feature>
<dbReference type="NCBIfam" id="NF006875">
    <property type="entry name" value="PRK09372.1"/>
    <property type="match status" value="1"/>
</dbReference>
<dbReference type="CDD" id="cd16841">
    <property type="entry name" value="RraA_family"/>
    <property type="match status" value="1"/>
</dbReference>
<evidence type="ECO:0000256" key="8">
    <source>
        <dbReference type="PIRSR" id="PIRSR605493-1"/>
    </source>
</evidence>
<evidence type="ECO:0000256" key="6">
    <source>
        <dbReference type="ARBA" id="ARBA00025046"/>
    </source>
</evidence>
<name>A0AAN9QE40_PHACN</name>
<protein>
    <recommendedName>
        <fullName evidence="9">4-hydroxy-4-methyl-2-oxoglutarate aldolase</fullName>
        <shortName evidence="9">HMG aldolase</shortName>
        <ecNumber evidence="9">4.1.1.112</ecNumber>
        <ecNumber evidence="9">4.1.3.17</ecNumber>
    </recommendedName>
    <alternativeName>
        <fullName evidence="9">Oxaloacetate decarboxylase</fullName>
    </alternativeName>
</protein>
<dbReference type="InterPro" id="IPR005493">
    <property type="entry name" value="RraA/RraA-like"/>
</dbReference>
<dbReference type="Pfam" id="PF03737">
    <property type="entry name" value="RraA-like"/>
    <property type="match status" value="1"/>
</dbReference>
<feature type="binding site" evidence="8">
    <location>
        <position position="322"/>
    </location>
    <ligand>
        <name>Mg(2+)</name>
        <dbReference type="ChEBI" id="CHEBI:18420"/>
    </ligand>
</feature>
<dbReference type="Gene3D" id="3.50.30.40">
    <property type="entry name" value="Ribonuclease E inhibitor RraA/RraA-like"/>
    <property type="match status" value="1"/>
</dbReference>
<dbReference type="GO" id="GO:0046872">
    <property type="term" value="F:metal ion binding"/>
    <property type="evidence" value="ECO:0007669"/>
    <property type="project" value="UniProtKB-KW"/>
</dbReference>
<dbReference type="GO" id="GO:0008428">
    <property type="term" value="F:ribonuclease inhibitor activity"/>
    <property type="evidence" value="ECO:0007669"/>
    <property type="project" value="InterPro"/>
</dbReference>
<evidence type="ECO:0000256" key="1">
    <source>
        <dbReference type="ARBA" id="ARBA00001342"/>
    </source>
</evidence>
<dbReference type="SUPFAM" id="SSF89562">
    <property type="entry name" value="RraA-like"/>
    <property type="match status" value="1"/>
</dbReference>
<feature type="binding site" evidence="8">
    <location>
        <begin position="299"/>
        <end position="302"/>
    </location>
    <ligand>
        <name>substrate</name>
    </ligand>
</feature>
<evidence type="ECO:0000313" key="12">
    <source>
        <dbReference type="Proteomes" id="UP001374584"/>
    </source>
</evidence>
<dbReference type="EC" id="4.1.1.112" evidence="9"/>
<dbReference type="EC" id="4.1.3.17" evidence="9"/>
<comment type="subunit">
    <text evidence="3 9">Homotrimer.</text>
</comment>
<keyword evidence="10" id="KW-0472">Membrane</keyword>
<comment type="catalytic activity">
    <reaction evidence="1 9">
        <text>4-hydroxy-4-methyl-2-oxoglutarate = 2 pyruvate</text>
        <dbReference type="Rhea" id="RHEA:22748"/>
        <dbReference type="ChEBI" id="CHEBI:15361"/>
        <dbReference type="ChEBI" id="CHEBI:58276"/>
        <dbReference type="EC" id="4.1.3.17"/>
    </reaction>
</comment>
<dbReference type="GO" id="GO:0051252">
    <property type="term" value="P:regulation of RNA metabolic process"/>
    <property type="evidence" value="ECO:0007669"/>
    <property type="project" value="InterPro"/>
</dbReference>
<feature type="transmembrane region" description="Helical" evidence="10">
    <location>
        <begin position="51"/>
        <end position="73"/>
    </location>
</feature>
<dbReference type="GO" id="GO:0047443">
    <property type="term" value="F:4-hydroxy-4-methyl-2-oxoglutarate aldolase activity"/>
    <property type="evidence" value="ECO:0007669"/>
    <property type="project" value="UniProtKB-EC"/>
</dbReference>
<proteinExistence type="inferred from homology"/>
<feature type="transmembrane region" description="Helical" evidence="10">
    <location>
        <begin position="173"/>
        <end position="196"/>
    </location>
</feature>
<keyword evidence="12" id="KW-1185">Reference proteome</keyword>
<keyword evidence="10" id="KW-1133">Transmembrane helix</keyword>
<dbReference type="Proteomes" id="UP001374584">
    <property type="component" value="Unassembled WGS sequence"/>
</dbReference>
<reference evidence="11 12" key="1">
    <citation type="submission" date="2024-01" db="EMBL/GenBank/DDBJ databases">
        <title>The genomes of 5 underutilized Papilionoideae crops provide insights into root nodulation and disease resistanc.</title>
        <authorList>
            <person name="Jiang F."/>
        </authorList>
    </citation>
    <scope>NUCLEOTIDE SEQUENCE [LARGE SCALE GENOMIC DNA]</scope>
    <source>
        <strain evidence="11">JINMINGXINNONG_FW02</strain>
        <tissue evidence="11">Leaves</tissue>
    </source>
</reference>
<organism evidence="11 12">
    <name type="scientific">Phaseolus coccineus</name>
    <name type="common">Scarlet runner bean</name>
    <name type="synonym">Phaseolus multiflorus</name>
    <dbReference type="NCBI Taxonomy" id="3886"/>
    <lineage>
        <taxon>Eukaryota</taxon>
        <taxon>Viridiplantae</taxon>
        <taxon>Streptophyta</taxon>
        <taxon>Embryophyta</taxon>
        <taxon>Tracheophyta</taxon>
        <taxon>Spermatophyta</taxon>
        <taxon>Magnoliopsida</taxon>
        <taxon>eudicotyledons</taxon>
        <taxon>Gunneridae</taxon>
        <taxon>Pentapetalae</taxon>
        <taxon>rosids</taxon>
        <taxon>fabids</taxon>
        <taxon>Fabales</taxon>
        <taxon>Fabaceae</taxon>
        <taxon>Papilionoideae</taxon>
        <taxon>50 kb inversion clade</taxon>
        <taxon>NPAAA clade</taxon>
        <taxon>indigoferoid/millettioid clade</taxon>
        <taxon>Phaseoleae</taxon>
        <taxon>Phaseolus</taxon>
    </lineage>
</organism>
<evidence type="ECO:0000313" key="11">
    <source>
        <dbReference type="EMBL" id="KAK7331817.1"/>
    </source>
</evidence>
<keyword evidence="5 9" id="KW-0456">Lyase</keyword>
<dbReference type="PANTHER" id="PTHR33254:SF4">
    <property type="entry name" value="4-HYDROXY-4-METHYL-2-OXOGLUTARATE ALDOLASE 3-RELATED"/>
    <property type="match status" value="1"/>
</dbReference>
<evidence type="ECO:0000256" key="9">
    <source>
        <dbReference type="RuleBase" id="RU004338"/>
    </source>
</evidence>
<evidence type="ECO:0000256" key="2">
    <source>
        <dbReference type="ARBA" id="ARBA00008621"/>
    </source>
</evidence>
<comment type="cofactor">
    <cofactor evidence="8">
        <name>Mg(2+)</name>
        <dbReference type="ChEBI" id="CHEBI:18420"/>
    </cofactor>
</comment>